<proteinExistence type="predicted"/>
<feature type="compositionally biased region" description="Basic residues" evidence="1">
    <location>
        <begin position="129"/>
        <end position="144"/>
    </location>
</feature>
<feature type="compositionally biased region" description="Low complexity" evidence="1">
    <location>
        <begin position="365"/>
        <end position="384"/>
    </location>
</feature>
<accession>A0A0K8W1X5</accession>
<evidence type="ECO:0000313" key="2">
    <source>
        <dbReference type="EMBL" id="JAI44835.1"/>
    </source>
</evidence>
<feature type="compositionally biased region" description="Low complexity" evidence="1">
    <location>
        <begin position="335"/>
        <end position="350"/>
    </location>
</feature>
<dbReference type="AlphaFoldDB" id="A0A0K8W1X5"/>
<sequence length="547" mass="59595">LNFFVCFNKQIGIIILRGKNFHFVYWSLRILAITSASFENCKARRLFSKAISSRIFCSASKCIFCSSRRKFIDSCSEEDETHTHTKEIRVRNEVHTIIMPLHKNANNSNQHQHQHHQHGPTQPQGQHAKSPKLRKKTEKGKRSLSKTDSKKSISNLLKTKGKETVERPSNNSCCNSNYSNGSNTGNVHKEAPSTSKSTLKPPTKVKSGSWKRSEKQISSYNGICVTGKKSKSLRKRSPTWLKFPNTPVKIAEKVTYVSTADSTSVCRPGTLYSDVLFGAGSSCLVKIKTLTPRRTANTAQKKLTKALLKCNGNENEAASASETETDREHFPSLNGGAASASTSAPPDGSPQKCNTPLSAVGSPMSTTLTSKSTITSTTNASKSTLNDPALPLVVTLPKCDDDADVVILSEANGVGGTTENGFNDVSYGNYLEQHFKQMNGTAATVVEPKTLVTNISVAGNDTLERTNLDAGTVVQADVTLSGCFPQIATKPFTIDIPQWNFLDADVSTTDFLYQDEHYLKAEKMALSGLKLALGNGSSNPQQAKFKF</sequence>
<feature type="region of interest" description="Disordered" evidence="1">
    <location>
        <begin position="314"/>
        <end position="385"/>
    </location>
</feature>
<protein>
    <submittedName>
        <fullName evidence="2">Uncharacterized protein</fullName>
    </submittedName>
</protein>
<feature type="non-terminal residue" evidence="2">
    <location>
        <position position="1"/>
    </location>
</feature>
<name>A0A0K8W1X5_BACLA</name>
<feature type="compositionally biased region" description="Low complexity" evidence="1">
    <location>
        <begin position="169"/>
        <end position="186"/>
    </location>
</feature>
<evidence type="ECO:0000256" key="1">
    <source>
        <dbReference type="SAM" id="MobiDB-lite"/>
    </source>
</evidence>
<organism evidence="2">
    <name type="scientific">Bactrocera latifrons</name>
    <name type="common">Malaysian fruit fly</name>
    <name type="synonym">Chaetodacus latifrons</name>
    <dbReference type="NCBI Taxonomy" id="174628"/>
    <lineage>
        <taxon>Eukaryota</taxon>
        <taxon>Metazoa</taxon>
        <taxon>Ecdysozoa</taxon>
        <taxon>Arthropoda</taxon>
        <taxon>Hexapoda</taxon>
        <taxon>Insecta</taxon>
        <taxon>Pterygota</taxon>
        <taxon>Neoptera</taxon>
        <taxon>Endopterygota</taxon>
        <taxon>Diptera</taxon>
        <taxon>Brachycera</taxon>
        <taxon>Muscomorpha</taxon>
        <taxon>Tephritoidea</taxon>
        <taxon>Tephritidae</taxon>
        <taxon>Bactrocera</taxon>
        <taxon>Bactrocera</taxon>
    </lineage>
</organism>
<reference evidence="2" key="1">
    <citation type="submission" date="2015-06" db="EMBL/GenBank/DDBJ databases">
        <authorList>
            <person name="Hoefler B.C."/>
            <person name="Straight P.D."/>
        </authorList>
    </citation>
    <scope>NUCLEOTIDE SEQUENCE</scope>
</reference>
<dbReference type="OrthoDB" id="8064113at2759"/>
<dbReference type="EMBL" id="GDHF01007479">
    <property type="protein sequence ID" value="JAI44835.1"/>
    <property type="molecule type" value="Transcribed_RNA"/>
</dbReference>
<feature type="region of interest" description="Disordered" evidence="1">
    <location>
        <begin position="106"/>
        <end position="213"/>
    </location>
</feature>
<gene>
    <name evidence="2" type="ORF">c0_g1_i1</name>
</gene>